<dbReference type="InterPro" id="IPR009003">
    <property type="entry name" value="Peptidase_S1_PA"/>
</dbReference>
<sequence>MDTKLIAKILPTKKDGKRAIGTGYPIAEGLVLTARHVVVFDERDKAVPIAIEWPDSKHVDTNVTEIVWGSDEHDMAILRCQTPPNMSLSSDLLASRDPKSHEQWSGYGYPAIGKEAGSGLREKIPVMGEFFPPNVATPKLTISCKSDALEKAGWCGLSGAPVFHGPQLFAIITATPQKRDECFTAISIPWLIRNDQEFQEITGIQGQIQKHQKFVAEQKRQISDVLSKMTTQDALFKQIAGQLNLNVANTTNQKLTDKLLEAFKEDDLAVLDVLLRAGADAFKQDSGELLRQNLRQLFCLFAGLMAPECQAIKQALINLPVRTAMAAELSLAALYDTNPEFVRNDGKVHGRHTINAAVFTRETGWSQTEFIKDATETIYKAIHKAPPPEPIDAFELEALNSTIKQRQNRSLNQLHRLELNRRDTNLTNNPLLDAANCQALIAADCLPDLPIVHYGEAVAEKEAKLSAKITELFNILETSQPST</sequence>
<accession>A0ABU4UEQ4</accession>
<dbReference type="Proteomes" id="UP001284537">
    <property type="component" value="Unassembled WGS sequence"/>
</dbReference>
<evidence type="ECO:0000313" key="2">
    <source>
        <dbReference type="Proteomes" id="UP001284537"/>
    </source>
</evidence>
<evidence type="ECO:0000313" key="1">
    <source>
        <dbReference type="EMBL" id="MDX8127437.1"/>
    </source>
</evidence>
<reference evidence="1 2" key="1">
    <citation type="submission" date="2023-11" db="EMBL/GenBank/DDBJ databases">
        <authorList>
            <person name="Ouyang M.-Y."/>
        </authorList>
    </citation>
    <scope>NUCLEOTIDE SEQUENCE [LARGE SCALE GENOMIC DNA]</scope>
    <source>
        <strain evidence="1 2">OY6</strain>
    </source>
</reference>
<name>A0ABU4UEQ4_9GAMM</name>
<organism evidence="1 2">
    <name type="scientific">Methylomonas defluvii</name>
    <dbReference type="NCBI Taxonomy" id="3045149"/>
    <lineage>
        <taxon>Bacteria</taxon>
        <taxon>Pseudomonadati</taxon>
        <taxon>Pseudomonadota</taxon>
        <taxon>Gammaproteobacteria</taxon>
        <taxon>Methylococcales</taxon>
        <taxon>Methylococcaceae</taxon>
        <taxon>Methylomonas</taxon>
    </lineage>
</organism>
<dbReference type="EMBL" id="JAXARY010000007">
    <property type="protein sequence ID" value="MDX8127437.1"/>
    <property type="molecule type" value="Genomic_DNA"/>
</dbReference>
<comment type="caution">
    <text evidence="1">The sequence shown here is derived from an EMBL/GenBank/DDBJ whole genome shotgun (WGS) entry which is preliminary data.</text>
</comment>
<protein>
    <recommendedName>
        <fullName evidence="3">Trypsin-like peptidase</fullName>
    </recommendedName>
</protein>
<gene>
    <name evidence="1" type="ORF">QLH52_09100</name>
</gene>
<dbReference type="RefSeq" id="WP_319961311.1">
    <property type="nucleotide sequence ID" value="NZ_JAXARY010000007.1"/>
</dbReference>
<dbReference type="SUPFAM" id="SSF50494">
    <property type="entry name" value="Trypsin-like serine proteases"/>
    <property type="match status" value="1"/>
</dbReference>
<dbReference type="InterPro" id="IPR043504">
    <property type="entry name" value="Peptidase_S1_PA_chymotrypsin"/>
</dbReference>
<evidence type="ECO:0008006" key="3">
    <source>
        <dbReference type="Google" id="ProtNLM"/>
    </source>
</evidence>
<proteinExistence type="predicted"/>
<keyword evidence="2" id="KW-1185">Reference proteome</keyword>
<dbReference type="Gene3D" id="2.40.10.10">
    <property type="entry name" value="Trypsin-like serine proteases"/>
    <property type="match status" value="1"/>
</dbReference>